<dbReference type="InterPro" id="IPR036366">
    <property type="entry name" value="PGBDSf"/>
</dbReference>
<dbReference type="Proteomes" id="UP001139365">
    <property type="component" value="Unassembled WGS sequence"/>
</dbReference>
<name>A0AAE3FHE9_9BACT</name>
<dbReference type="SUPFAM" id="SSF47090">
    <property type="entry name" value="PGBD-like"/>
    <property type="match status" value="3"/>
</dbReference>
<sequence length="465" mass="51555">MPTNLPYIPETITVHLGEPDQQAENVTVPFIDYIKNVASSEIYPTWPESALRANILAQISFALNRVYTEYYRSRGYSFNITNSTAIDQSFINGRNYFDTISLIVDEIFNDYLRKRDRIEPLFAQYCNGTTVTCGGLSQWGSVDLAEEGYDSVEIIRHYYGDDTEVVVDAPVSGIMSSPPSRLLRLGSTGNDVLAVQLRLNRISVNYPSIPKIPSPDGYYGIGTKEAVEEFQSIFDLTVDGVVGKSTWYAIQRIYAAVKRLNDLNSEGITYSEIPRAYPSELAPGSTGDGVRVSQYMLNYIAQYENSIEPFDVNGVYGDATENAVRGFQRTYGLPVTGVINEKTYARIFDVYNALILSLPDSLFEHTARPYPGYVLSIGISNRYVIYLQEYLTSIAGVFGTVPAPEINGTFDTATEASVRAVQELAGLEVTGKVNSVTWDAISELYNAIASGNIVQPDQYPGYIID</sequence>
<reference evidence="2 3" key="1">
    <citation type="submission" date="2022-03" db="EMBL/GenBank/DDBJ databases">
        <title>Metagenome-assembled genomes from swine fecal metagenomes.</title>
        <authorList>
            <person name="Holman D.B."/>
            <person name="Kommadath A."/>
        </authorList>
    </citation>
    <scope>NUCLEOTIDE SEQUENCE [LARGE SCALE GENOMIC DNA]</scope>
    <source>
        <strain evidence="2">SUG147</strain>
    </source>
</reference>
<proteinExistence type="predicted"/>
<feature type="domain" description="Peptidoglycan binding-like" evidence="1">
    <location>
        <begin position="286"/>
        <end position="346"/>
    </location>
</feature>
<accession>A0AAE3FHE9</accession>
<evidence type="ECO:0000313" key="3">
    <source>
        <dbReference type="Proteomes" id="UP001139365"/>
    </source>
</evidence>
<dbReference type="AlphaFoldDB" id="A0AAE3FHE9"/>
<protein>
    <submittedName>
        <fullName evidence="2">Peptidoglycan-binding protein</fullName>
    </submittedName>
</protein>
<evidence type="ECO:0000313" key="2">
    <source>
        <dbReference type="EMBL" id="MCI5756551.1"/>
    </source>
</evidence>
<feature type="domain" description="Peptidoglycan binding-like" evidence="1">
    <location>
        <begin position="188"/>
        <end position="250"/>
    </location>
</feature>
<dbReference type="Gene3D" id="1.10.101.10">
    <property type="entry name" value="PGBD-like superfamily/PGBD"/>
    <property type="match status" value="3"/>
</dbReference>
<organism evidence="2 3">
    <name type="scientific">Candidatus Colimorpha enterica</name>
    <dbReference type="NCBI Taxonomy" id="3083063"/>
    <lineage>
        <taxon>Bacteria</taxon>
        <taxon>Pseudomonadati</taxon>
        <taxon>Bacteroidota</taxon>
        <taxon>Bacteroidia</taxon>
        <taxon>Bacteroidales</taxon>
        <taxon>Candidatus Colimorpha</taxon>
    </lineage>
</organism>
<dbReference type="EMBL" id="JALEMU010000162">
    <property type="protein sequence ID" value="MCI5756551.1"/>
    <property type="molecule type" value="Genomic_DNA"/>
</dbReference>
<gene>
    <name evidence="2" type="ORF">MR241_09705</name>
</gene>
<feature type="domain" description="Peptidoglycan binding-like" evidence="1">
    <location>
        <begin position="384"/>
        <end position="441"/>
    </location>
</feature>
<evidence type="ECO:0000259" key="1">
    <source>
        <dbReference type="Pfam" id="PF01471"/>
    </source>
</evidence>
<dbReference type="InterPro" id="IPR002477">
    <property type="entry name" value="Peptidoglycan-bd-like"/>
</dbReference>
<dbReference type="Pfam" id="PF01471">
    <property type="entry name" value="PG_binding_1"/>
    <property type="match status" value="3"/>
</dbReference>
<dbReference type="InterPro" id="IPR036365">
    <property type="entry name" value="PGBD-like_sf"/>
</dbReference>
<comment type="caution">
    <text evidence="2">The sequence shown here is derived from an EMBL/GenBank/DDBJ whole genome shotgun (WGS) entry which is preliminary data.</text>
</comment>